<dbReference type="KEGG" id="fld:ABNE31_16475"/>
<dbReference type="AlphaFoldDB" id="A0AAU7MY72"/>
<feature type="signal peptide" evidence="1">
    <location>
        <begin position="1"/>
        <end position="22"/>
    </location>
</feature>
<feature type="chain" id="PRO_5043941429" description="Lipocalin-like domain-containing protein" evidence="1">
    <location>
        <begin position="23"/>
        <end position="588"/>
    </location>
</feature>
<evidence type="ECO:0008006" key="3">
    <source>
        <dbReference type="Google" id="ProtNLM"/>
    </source>
</evidence>
<dbReference type="PROSITE" id="PS51257">
    <property type="entry name" value="PROKAR_LIPOPROTEIN"/>
    <property type="match status" value="1"/>
</dbReference>
<reference evidence="2" key="1">
    <citation type="submission" date="2024-05" db="EMBL/GenBank/DDBJ databases">
        <title>Draft Genome Sequences of Flagellimonas sp. MMG031 and Marinobacter sp. MMG032 Isolated from the dinoflagellate Symbiodinium pilosum.</title>
        <authorList>
            <person name="Shikuma N.J."/>
            <person name="Farrell M.V."/>
        </authorList>
    </citation>
    <scope>NUCLEOTIDE SEQUENCE</scope>
    <source>
        <strain evidence="2">MMG031</strain>
    </source>
</reference>
<gene>
    <name evidence="2" type="ORF">ABNE31_16475</name>
</gene>
<keyword evidence="1" id="KW-0732">Signal</keyword>
<accession>A0AAU7MY72</accession>
<protein>
    <recommendedName>
        <fullName evidence="3">Lipocalin-like domain-containing protein</fullName>
    </recommendedName>
</protein>
<dbReference type="EMBL" id="CP157804">
    <property type="protein sequence ID" value="XBQ23189.1"/>
    <property type="molecule type" value="Genomic_DNA"/>
</dbReference>
<evidence type="ECO:0000256" key="1">
    <source>
        <dbReference type="SAM" id="SignalP"/>
    </source>
</evidence>
<organism evidence="2">
    <name type="scientific">Flagellimonas sp. MMG031</name>
    <dbReference type="NCBI Taxonomy" id="3158549"/>
    <lineage>
        <taxon>Bacteria</taxon>
        <taxon>Pseudomonadati</taxon>
        <taxon>Bacteroidota</taxon>
        <taxon>Flavobacteriia</taxon>
        <taxon>Flavobacteriales</taxon>
        <taxon>Flavobacteriaceae</taxon>
        <taxon>Flagellimonas</taxon>
    </lineage>
</organism>
<evidence type="ECO:0000313" key="2">
    <source>
        <dbReference type="EMBL" id="XBQ23189.1"/>
    </source>
</evidence>
<dbReference type="RefSeq" id="WP_293287118.1">
    <property type="nucleotide sequence ID" value="NZ_CP157804.1"/>
</dbReference>
<proteinExistence type="predicted"/>
<sequence>MKKLTNNLLRTLLVILVLGFTACQEEYEEVGGGTQSETISASSTTADLIQKTSSNDGSYDNIVDGASCFAVQFPYTVNVNGVEITIDSREDLDLIEEIFDELDDDDDILDIFFPITITLSDFSEITIENQDQLEQYARECLEGGDDDDIECIDFVYPITLFTFGVDNQQSGQVNIESDRDMKRFFDELDDDDLISIEFPITLIKFDGTQVVIENNAALAAALEMAKNQCDEDDDDDYNDDDFTESELDELLLECPLQVRQVIRNSVDNTEQYIERLLTFSADGTVYFTTFTADEIMGTWSTSTTENGVMLSLDFEDFPDFTIDAIVYELDDDRIKLYQDDENKIILKERCDLEDSNPIDREAFIALLNECKWIIKDVENQGEEIERLLGYEFEFAAGGAVTLSNGVDTKQGTWETGLNSQLQLSLMITIGDEPGVSFEWPIRKMLQSRLEFEIDDTDHEMVLLKECNDSADDGDVVEIRGIALDGPWNVALYKEGSTDMTASFAGMDFNFGEMHQVEVSINADPQATGLWRVLRDSEEGLKFFINFDTMDDLSELTDDWKVVSITSTRIELTDESGDGTIDTLVFEKP</sequence>
<name>A0AAU7MY72_9FLAO</name>